<comment type="caution">
    <text evidence="6">The sequence shown here is derived from an EMBL/GenBank/DDBJ whole genome shotgun (WGS) entry which is preliminary data.</text>
</comment>
<dbReference type="Pfam" id="PF10502">
    <property type="entry name" value="Peptidase_S26"/>
    <property type="match status" value="1"/>
</dbReference>
<dbReference type="Proteomes" id="UP000239047">
    <property type="component" value="Unassembled WGS sequence"/>
</dbReference>
<dbReference type="GO" id="GO:0009003">
    <property type="term" value="F:signal peptidase activity"/>
    <property type="evidence" value="ECO:0007669"/>
    <property type="project" value="UniProtKB-EC"/>
</dbReference>
<dbReference type="PANTHER" id="PTHR43390">
    <property type="entry name" value="SIGNAL PEPTIDASE I"/>
    <property type="match status" value="1"/>
</dbReference>
<organism evidence="6 7">
    <name type="scientific">Jeotgalibacillus proteolyticus</name>
    <dbReference type="NCBI Taxonomy" id="2082395"/>
    <lineage>
        <taxon>Bacteria</taxon>
        <taxon>Bacillati</taxon>
        <taxon>Bacillota</taxon>
        <taxon>Bacilli</taxon>
        <taxon>Bacillales</taxon>
        <taxon>Caryophanaceae</taxon>
        <taxon>Jeotgalibacillus</taxon>
    </lineage>
</organism>
<name>A0A2S5G9A7_9BACL</name>
<comment type="subcellular location">
    <subcellularLocation>
        <location evidence="1">Cell membrane</location>
        <topology evidence="1">Single-pass type II membrane protein</topology>
    </subcellularLocation>
    <subcellularLocation>
        <location evidence="3">Membrane</location>
        <topology evidence="3">Single-pass type II membrane protein</topology>
    </subcellularLocation>
</comment>
<evidence type="ECO:0000256" key="3">
    <source>
        <dbReference type="RuleBase" id="RU362042"/>
    </source>
</evidence>
<evidence type="ECO:0000259" key="5">
    <source>
        <dbReference type="Pfam" id="PF10502"/>
    </source>
</evidence>
<keyword evidence="4" id="KW-0732">Signal</keyword>
<dbReference type="GO" id="GO:0006465">
    <property type="term" value="P:signal peptide processing"/>
    <property type="evidence" value="ECO:0007669"/>
    <property type="project" value="InterPro"/>
</dbReference>
<comment type="similarity">
    <text evidence="2 3">Belongs to the peptidase S26 family.</text>
</comment>
<dbReference type="EC" id="3.4.21.89" evidence="3"/>
<evidence type="ECO:0000313" key="6">
    <source>
        <dbReference type="EMBL" id="PPA69568.1"/>
    </source>
</evidence>
<evidence type="ECO:0000256" key="4">
    <source>
        <dbReference type="SAM" id="SignalP"/>
    </source>
</evidence>
<feature type="domain" description="Peptidase S26" evidence="5">
    <location>
        <begin position="67"/>
        <end position="206"/>
    </location>
</feature>
<comment type="catalytic activity">
    <reaction evidence="3">
        <text>Cleavage of hydrophobic, N-terminal signal or leader sequences from secreted and periplasmic proteins.</text>
        <dbReference type="EC" id="3.4.21.89"/>
    </reaction>
</comment>
<dbReference type="OrthoDB" id="2427065at2"/>
<dbReference type="NCBIfam" id="TIGR02227">
    <property type="entry name" value="sigpep_I_bact"/>
    <property type="match status" value="1"/>
</dbReference>
<sequence>MKRFSLVVVALLLNACSSVSSSTTQETITDDITQPVIENLVPPEDSIIIEWAADNMDRGQYDYYFGEKMLVVDPNDSELERGDVIYFHTPEFEYEFDVQDNSLARVVGLPGETIEIKEGHVFIDDKKFISFYSQALNRGLTGEEYFEEVDPSTRINDESWKEYFATTMKAVEVPDNTVFVLGDNWWRSVDSREFGPVPEDVIIGKVLGYEKKAVSTP</sequence>
<dbReference type="InterPro" id="IPR019533">
    <property type="entry name" value="Peptidase_S26"/>
</dbReference>
<dbReference type="PANTHER" id="PTHR43390:SF1">
    <property type="entry name" value="CHLOROPLAST PROCESSING PEPTIDASE"/>
    <property type="match status" value="1"/>
</dbReference>
<dbReference type="CDD" id="cd06530">
    <property type="entry name" value="S26_SPase_I"/>
    <property type="match status" value="1"/>
</dbReference>
<dbReference type="GO" id="GO:0004252">
    <property type="term" value="F:serine-type endopeptidase activity"/>
    <property type="evidence" value="ECO:0007669"/>
    <property type="project" value="InterPro"/>
</dbReference>
<dbReference type="PRINTS" id="PR00727">
    <property type="entry name" value="LEADERPTASE"/>
</dbReference>
<gene>
    <name evidence="6" type="primary">lepB</name>
    <name evidence="6" type="ORF">C4B60_13550</name>
</gene>
<dbReference type="GO" id="GO:0005886">
    <property type="term" value="C:plasma membrane"/>
    <property type="evidence" value="ECO:0007669"/>
    <property type="project" value="UniProtKB-SubCell"/>
</dbReference>
<dbReference type="InterPro" id="IPR000223">
    <property type="entry name" value="Pept_S26A_signal_pept_1"/>
</dbReference>
<keyword evidence="7" id="KW-1185">Reference proteome</keyword>
<reference evidence="6 7" key="1">
    <citation type="submission" date="2018-02" db="EMBL/GenBank/DDBJ databases">
        <title>Jeotgalibacillus proteolyticum sp. nov. a protease producing bacterium isolated from ocean sediments of Laizhou Bay.</title>
        <authorList>
            <person name="Li Y."/>
        </authorList>
    </citation>
    <scope>NUCLEOTIDE SEQUENCE [LARGE SCALE GENOMIC DNA]</scope>
    <source>
        <strain evidence="6 7">22-7</strain>
    </source>
</reference>
<dbReference type="InterPro" id="IPR036286">
    <property type="entry name" value="LexA/Signal_pep-like_sf"/>
</dbReference>
<dbReference type="EMBL" id="PREZ01000005">
    <property type="protein sequence ID" value="PPA69568.1"/>
    <property type="molecule type" value="Genomic_DNA"/>
</dbReference>
<evidence type="ECO:0000313" key="7">
    <source>
        <dbReference type="Proteomes" id="UP000239047"/>
    </source>
</evidence>
<dbReference type="AlphaFoldDB" id="A0A2S5G9A7"/>
<feature type="signal peptide" evidence="4">
    <location>
        <begin position="1"/>
        <end position="21"/>
    </location>
</feature>
<proteinExistence type="inferred from homology"/>
<protein>
    <recommendedName>
        <fullName evidence="3">Signal peptidase I</fullName>
        <ecNumber evidence="3">3.4.21.89</ecNumber>
    </recommendedName>
</protein>
<accession>A0A2S5G9A7</accession>
<keyword evidence="3" id="KW-0378">Hydrolase</keyword>
<keyword evidence="3" id="KW-0645">Protease</keyword>
<feature type="chain" id="PRO_5015436267" description="Signal peptidase I" evidence="4">
    <location>
        <begin position="22"/>
        <end position="217"/>
    </location>
</feature>
<evidence type="ECO:0000256" key="1">
    <source>
        <dbReference type="ARBA" id="ARBA00004401"/>
    </source>
</evidence>
<evidence type="ECO:0000256" key="2">
    <source>
        <dbReference type="ARBA" id="ARBA00009370"/>
    </source>
</evidence>
<dbReference type="RefSeq" id="WP_104058561.1">
    <property type="nucleotide sequence ID" value="NZ_PREZ01000005.1"/>
</dbReference>
<dbReference type="SUPFAM" id="SSF51306">
    <property type="entry name" value="LexA/Signal peptidase"/>
    <property type="match status" value="1"/>
</dbReference>
<dbReference type="Gene3D" id="2.10.109.10">
    <property type="entry name" value="Umud Fragment, subunit A"/>
    <property type="match status" value="1"/>
</dbReference>